<dbReference type="KEGG" id="mmar:MODMU_3810"/>
<dbReference type="STRING" id="477641.MODMU_3810"/>
<feature type="compositionally biased region" description="Basic and acidic residues" evidence="2">
    <location>
        <begin position="96"/>
        <end position="105"/>
    </location>
</feature>
<feature type="region of interest" description="Disordered" evidence="2">
    <location>
        <begin position="56"/>
        <end position="106"/>
    </location>
</feature>
<protein>
    <submittedName>
        <fullName evidence="5">Lysyl tRNA synthetase-like protein</fullName>
    </submittedName>
</protein>
<dbReference type="OMA" id="WVGHARK"/>
<feature type="domain" description="Lsr2 DNA-binding" evidence="4">
    <location>
        <begin position="82"/>
        <end position="116"/>
    </location>
</feature>
<dbReference type="InterPro" id="IPR055370">
    <property type="entry name" value="Lsr2_DNA-bd"/>
</dbReference>
<evidence type="ECO:0000259" key="4">
    <source>
        <dbReference type="Pfam" id="PF23359"/>
    </source>
</evidence>
<reference evidence="5 6" key="1">
    <citation type="journal article" date="2012" name="J. Bacteriol.">
        <title>Genome Sequence of Radiation-Resistant Modestobacter marinus Strain BC501, a Representative Actinobacterium That Thrives on Calcareous Stone Surfaces.</title>
        <authorList>
            <person name="Normand P."/>
            <person name="Gury J."/>
            <person name="Pujic P."/>
            <person name="Chouaia B."/>
            <person name="Crotti E."/>
            <person name="Brusetti L."/>
            <person name="Daffonchio D."/>
            <person name="Vacherie B."/>
            <person name="Barbe V."/>
            <person name="Medigue C."/>
            <person name="Calteau A."/>
            <person name="Ghodhbane-Gtari F."/>
            <person name="Essoussi I."/>
            <person name="Nouioui I."/>
            <person name="Abbassi-Ghozzi I."/>
            <person name="Gtari M."/>
        </authorList>
    </citation>
    <scope>NUCLEOTIDE SEQUENCE [LARGE SCALE GENOMIC DNA]</scope>
    <source>
        <strain evidence="6">BC 501</strain>
    </source>
</reference>
<dbReference type="Gene3D" id="4.10.320.10">
    <property type="entry name" value="E3-binding domain"/>
    <property type="match status" value="1"/>
</dbReference>
<accession>I4F0Q1</accession>
<dbReference type="GO" id="GO:0016746">
    <property type="term" value="F:acyltransferase activity"/>
    <property type="evidence" value="ECO:0007669"/>
    <property type="project" value="InterPro"/>
</dbReference>
<keyword evidence="6" id="KW-1185">Reference proteome</keyword>
<evidence type="ECO:0000256" key="2">
    <source>
        <dbReference type="SAM" id="MobiDB-lite"/>
    </source>
</evidence>
<organism evidence="5 6">
    <name type="scientific">Modestobacter italicus (strain DSM 44449 / CECT 9708 / BC 501)</name>
    <dbReference type="NCBI Taxonomy" id="2732864"/>
    <lineage>
        <taxon>Bacteria</taxon>
        <taxon>Bacillati</taxon>
        <taxon>Actinomycetota</taxon>
        <taxon>Actinomycetes</taxon>
        <taxon>Geodermatophilales</taxon>
        <taxon>Geodermatophilaceae</taxon>
        <taxon>Modestobacter</taxon>
    </lineage>
</organism>
<dbReference type="EMBL" id="FO203431">
    <property type="protein sequence ID" value="CCH89214.1"/>
    <property type="molecule type" value="Genomic_DNA"/>
</dbReference>
<sequence>MARKTTIVLEDDLSGEVLEEGRGKTVSFALDGQSYEIDLSGDNASQLRADLRRYVDAGRKTSAPRGSASGRRTAASDPSASGRKDTGEIRSWARKSGHEVSDRGRIPSSVVEAYDAVH</sequence>
<evidence type="ECO:0000259" key="3">
    <source>
        <dbReference type="Pfam" id="PF11774"/>
    </source>
</evidence>
<feature type="domain" description="Lsr2 dimerization" evidence="3">
    <location>
        <begin position="1"/>
        <end position="61"/>
    </location>
</feature>
<dbReference type="OrthoDB" id="4113332at2"/>
<dbReference type="Pfam" id="PF11774">
    <property type="entry name" value="Lsr2"/>
    <property type="match status" value="1"/>
</dbReference>
<dbReference type="InterPro" id="IPR024412">
    <property type="entry name" value="Lsr2_dim_dom"/>
</dbReference>
<evidence type="ECO:0000313" key="6">
    <source>
        <dbReference type="Proteomes" id="UP000006461"/>
    </source>
</evidence>
<dbReference type="Gene3D" id="3.30.60.230">
    <property type="entry name" value="Lsr2, dimerization domain"/>
    <property type="match status" value="1"/>
</dbReference>
<proteinExistence type="predicted"/>
<name>I4F0Q1_MODI5</name>
<dbReference type="HOGENOM" id="CLU_139818_0_0_11"/>
<dbReference type="GO" id="GO:0003677">
    <property type="term" value="F:DNA binding"/>
    <property type="evidence" value="ECO:0007669"/>
    <property type="project" value="UniProtKB-KW"/>
</dbReference>
<dbReference type="Pfam" id="PF23359">
    <property type="entry name" value="Lsr2_DNA-bd"/>
    <property type="match status" value="1"/>
</dbReference>
<gene>
    <name evidence="5" type="ordered locus">MODMU_3810</name>
</gene>
<dbReference type="Proteomes" id="UP000006461">
    <property type="component" value="Chromosome"/>
</dbReference>
<keyword evidence="1" id="KW-0238">DNA-binding</keyword>
<dbReference type="InterPro" id="IPR042261">
    <property type="entry name" value="Lsr2-like_dimerization"/>
</dbReference>
<dbReference type="InterPro" id="IPR036625">
    <property type="entry name" value="E3-bd_dom_sf"/>
</dbReference>
<dbReference type="AlphaFoldDB" id="I4F0Q1"/>
<evidence type="ECO:0000313" key="5">
    <source>
        <dbReference type="EMBL" id="CCH89214.1"/>
    </source>
</evidence>
<dbReference type="eggNOG" id="ENOG5032RKK">
    <property type="taxonomic scope" value="Bacteria"/>
</dbReference>
<evidence type="ECO:0000256" key="1">
    <source>
        <dbReference type="ARBA" id="ARBA00023125"/>
    </source>
</evidence>